<evidence type="ECO:0000313" key="3">
    <source>
        <dbReference type="EMBL" id="RPB25174.1"/>
    </source>
</evidence>
<dbReference type="InterPro" id="IPR027417">
    <property type="entry name" value="P-loop_NTPase"/>
</dbReference>
<evidence type="ECO:0000256" key="1">
    <source>
        <dbReference type="ARBA" id="ARBA00022737"/>
    </source>
</evidence>
<dbReference type="SUPFAM" id="SSF52540">
    <property type="entry name" value="P-loop containing nucleoside triphosphate hydrolases"/>
    <property type="match status" value="1"/>
</dbReference>
<evidence type="ECO:0000259" key="2">
    <source>
        <dbReference type="Pfam" id="PF24883"/>
    </source>
</evidence>
<name>A0A3N4LQJ9_9PEZI</name>
<sequence length="262" mass="29843">EQLLQLLSPLDPLKRHADVRSMRLENTGTWLLELDSFRKWCDIESIEENERILCCYGTPGTGKTMISSLVIDHLCPKVTEKTSIVCLYADYRDWDNQTLVHILGSFLHQLLTGATLLHIPDQIIQTLKQVKKPNTQVELGGILAMLKLISPQLDGLFVCIDALDELEPQTRRDLLEVLSNELQLGTKNTRLFFTGRPHMEKEVQSYFNIPQELEVKIIANENDIRHYLSHKIAEDRCANPDAIDEALETEILVSLVARSQGM</sequence>
<dbReference type="PANTHER" id="PTHR10039:SF16">
    <property type="entry name" value="GPI INOSITOL-DEACYLASE"/>
    <property type="match status" value="1"/>
</dbReference>
<keyword evidence="1" id="KW-0677">Repeat</keyword>
<dbReference type="AlphaFoldDB" id="A0A3N4LQJ9"/>
<gene>
    <name evidence="3" type="ORF">L211DRAFT_783598</name>
</gene>
<dbReference type="Gene3D" id="3.40.50.300">
    <property type="entry name" value="P-loop containing nucleotide triphosphate hydrolases"/>
    <property type="match status" value="1"/>
</dbReference>
<keyword evidence="4" id="KW-1185">Reference proteome</keyword>
<dbReference type="STRING" id="1051890.A0A3N4LQJ9"/>
<proteinExistence type="predicted"/>
<dbReference type="Pfam" id="PF24883">
    <property type="entry name" value="NPHP3_N"/>
    <property type="match status" value="1"/>
</dbReference>
<dbReference type="OrthoDB" id="1577640at2759"/>
<dbReference type="Proteomes" id="UP000267821">
    <property type="component" value="Unassembled WGS sequence"/>
</dbReference>
<accession>A0A3N4LQJ9</accession>
<dbReference type="PANTHER" id="PTHR10039">
    <property type="entry name" value="AMELOGENIN"/>
    <property type="match status" value="1"/>
</dbReference>
<feature type="domain" description="Nephrocystin 3-like N-terminal" evidence="2">
    <location>
        <begin position="26"/>
        <end position="196"/>
    </location>
</feature>
<organism evidence="3 4">
    <name type="scientific">Terfezia boudieri ATCC MYA-4762</name>
    <dbReference type="NCBI Taxonomy" id="1051890"/>
    <lineage>
        <taxon>Eukaryota</taxon>
        <taxon>Fungi</taxon>
        <taxon>Dikarya</taxon>
        <taxon>Ascomycota</taxon>
        <taxon>Pezizomycotina</taxon>
        <taxon>Pezizomycetes</taxon>
        <taxon>Pezizales</taxon>
        <taxon>Pezizaceae</taxon>
        <taxon>Terfezia</taxon>
    </lineage>
</organism>
<feature type="non-terminal residue" evidence="3">
    <location>
        <position position="1"/>
    </location>
</feature>
<reference evidence="3 4" key="1">
    <citation type="journal article" date="2018" name="Nat. Ecol. Evol.">
        <title>Pezizomycetes genomes reveal the molecular basis of ectomycorrhizal truffle lifestyle.</title>
        <authorList>
            <person name="Murat C."/>
            <person name="Payen T."/>
            <person name="Noel B."/>
            <person name="Kuo A."/>
            <person name="Morin E."/>
            <person name="Chen J."/>
            <person name="Kohler A."/>
            <person name="Krizsan K."/>
            <person name="Balestrini R."/>
            <person name="Da Silva C."/>
            <person name="Montanini B."/>
            <person name="Hainaut M."/>
            <person name="Levati E."/>
            <person name="Barry K.W."/>
            <person name="Belfiori B."/>
            <person name="Cichocki N."/>
            <person name="Clum A."/>
            <person name="Dockter R.B."/>
            <person name="Fauchery L."/>
            <person name="Guy J."/>
            <person name="Iotti M."/>
            <person name="Le Tacon F."/>
            <person name="Lindquist E.A."/>
            <person name="Lipzen A."/>
            <person name="Malagnac F."/>
            <person name="Mello A."/>
            <person name="Molinier V."/>
            <person name="Miyauchi S."/>
            <person name="Poulain J."/>
            <person name="Riccioni C."/>
            <person name="Rubini A."/>
            <person name="Sitrit Y."/>
            <person name="Splivallo R."/>
            <person name="Traeger S."/>
            <person name="Wang M."/>
            <person name="Zifcakova L."/>
            <person name="Wipf D."/>
            <person name="Zambonelli A."/>
            <person name="Paolocci F."/>
            <person name="Nowrousian M."/>
            <person name="Ottonello S."/>
            <person name="Baldrian P."/>
            <person name="Spatafora J.W."/>
            <person name="Henrissat B."/>
            <person name="Nagy L.G."/>
            <person name="Aury J.M."/>
            <person name="Wincker P."/>
            <person name="Grigoriev I.V."/>
            <person name="Bonfante P."/>
            <person name="Martin F.M."/>
        </authorList>
    </citation>
    <scope>NUCLEOTIDE SEQUENCE [LARGE SCALE GENOMIC DNA]</scope>
    <source>
        <strain evidence="3 4">ATCC MYA-4762</strain>
    </source>
</reference>
<dbReference type="EMBL" id="ML121538">
    <property type="protein sequence ID" value="RPB25174.1"/>
    <property type="molecule type" value="Genomic_DNA"/>
</dbReference>
<protein>
    <recommendedName>
        <fullName evidence="2">Nephrocystin 3-like N-terminal domain-containing protein</fullName>
    </recommendedName>
</protein>
<dbReference type="InterPro" id="IPR056884">
    <property type="entry name" value="NPHP3-like_N"/>
</dbReference>
<dbReference type="InParanoid" id="A0A3N4LQJ9"/>
<evidence type="ECO:0000313" key="4">
    <source>
        <dbReference type="Proteomes" id="UP000267821"/>
    </source>
</evidence>